<name>A0A7J7KR44_BUGNE</name>
<feature type="compositionally biased region" description="Basic and acidic residues" evidence="1">
    <location>
        <begin position="70"/>
        <end position="92"/>
    </location>
</feature>
<dbReference type="Proteomes" id="UP000593567">
    <property type="component" value="Unassembled WGS sequence"/>
</dbReference>
<feature type="domain" description="DUF4604" evidence="2">
    <location>
        <begin position="7"/>
        <end position="133"/>
    </location>
</feature>
<dbReference type="PANTHER" id="PTHR31195">
    <property type="entry name" value="GEO02494P1"/>
    <property type="match status" value="1"/>
</dbReference>
<protein>
    <submittedName>
        <fullName evidence="3">KIAA1143</fullName>
    </submittedName>
</protein>
<dbReference type="InterPro" id="IPR040219">
    <property type="entry name" value="KIAA1143-like"/>
</dbReference>
<evidence type="ECO:0000313" key="4">
    <source>
        <dbReference type="Proteomes" id="UP000593567"/>
    </source>
</evidence>
<dbReference type="InterPro" id="IPR027911">
    <property type="entry name" value="DUF4604"/>
</dbReference>
<dbReference type="AlphaFoldDB" id="A0A7J7KR44"/>
<feature type="region of interest" description="Disordered" evidence="1">
    <location>
        <begin position="24"/>
        <end position="119"/>
    </location>
</feature>
<dbReference type="EMBL" id="VXIV02000121">
    <property type="protein sequence ID" value="KAF6040608.1"/>
    <property type="molecule type" value="Genomic_DNA"/>
</dbReference>
<sequence>MSKQKRAVQYVQQDEPAFLKRMKLQAGYKESPTVDAKKQELLEDNSDSDTDPDDEKPQVVVLKSGDLTEAEAKHVEKQAAVKPREATDEKIFFKKPKKTTAENNDTEKKSERLKKTSISKKVKNKSLLSFDEDVEENDDS</sequence>
<keyword evidence="4" id="KW-1185">Reference proteome</keyword>
<feature type="compositionally biased region" description="Basic and acidic residues" evidence="1">
    <location>
        <begin position="105"/>
        <end position="114"/>
    </location>
</feature>
<comment type="caution">
    <text evidence="3">The sequence shown here is derived from an EMBL/GenBank/DDBJ whole genome shotgun (WGS) entry which is preliminary data.</text>
</comment>
<dbReference type="OrthoDB" id="10043580at2759"/>
<evidence type="ECO:0000256" key="1">
    <source>
        <dbReference type="SAM" id="MobiDB-lite"/>
    </source>
</evidence>
<proteinExistence type="predicted"/>
<evidence type="ECO:0000313" key="3">
    <source>
        <dbReference type="EMBL" id="KAF6040608.1"/>
    </source>
</evidence>
<dbReference type="Pfam" id="PF15377">
    <property type="entry name" value="DUF4604"/>
    <property type="match status" value="1"/>
</dbReference>
<feature type="compositionally biased region" description="Acidic residues" evidence="1">
    <location>
        <begin position="42"/>
        <end position="54"/>
    </location>
</feature>
<dbReference type="PANTHER" id="PTHR31195:SF2">
    <property type="entry name" value="GEO02494P1"/>
    <property type="match status" value="1"/>
</dbReference>
<accession>A0A7J7KR44</accession>
<organism evidence="3 4">
    <name type="scientific">Bugula neritina</name>
    <name type="common">Brown bryozoan</name>
    <name type="synonym">Sertularia neritina</name>
    <dbReference type="NCBI Taxonomy" id="10212"/>
    <lineage>
        <taxon>Eukaryota</taxon>
        <taxon>Metazoa</taxon>
        <taxon>Spiralia</taxon>
        <taxon>Lophotrochozoa</taxon>
        <taxon>Bryozoa</taxon>
        <taxon>Gymnolaemata</taxon>
        <taxon>Cheilostomatida</taxon>
        <taxon>Flustrina</taxon>
        <taxon>Buguloidea</taxon>
        <taxon>Bugulidae</taxon>
        <taxon>Bugula</taxon>
    </lineage>
</organism>
<gene>
    <name evidence="3" type="ORF">EB796_001086</name>
</gene>
<evidence type="ECO:0000259" key="2">
    <source>
        <dbReference type="Pfam" id="PF15377"/>
    </source>
</evidence>
<reference evidence="3" key="1">
    <citation type="submission" date="2020-06" db="EMBL/GenBank/DDBJ databases">
        <title>Draft genome of Bugula neritina, a colonial animal packing powerful symbionts and potential medicines.</title>
        <authorList>
            <person name="Rayko M."/>
        </authorList>
    </citation>
    <scope>NUCLEOTIDE SEQUENCE [LARGE SCALE GENOMIC DNA]</scope>
    <source>
        <strain evidence="3">Kwan_BN1</strain>
    </source>
</reference>